<keyword evidence="2" id="KW-0614">Plasmid</keyword>
<sequence>MSLSTSRCSPFSWLRAHRVGTRRATRCTPAASSAVLTQALAFLLYLLVRPDRGALFQERQESGVSSGSAAIRAGQGAPFPPERTQLALTSARPDCRRRASNWSRRPRVVAETWRRPPARNRRPPTPSTDRRPLETTICTSPEPRCSHCQSTTDDHIDGPPLGSEQPEHCCRSGRRQVRRLVSTATDELTRTAIKAISSGGLLFLAYWWNRH</sequence>
<dbReference type="AlphaFoldDB" id="G2PGQ8"/>
<protein>
    <submittedName>
        <fullName evidence="2">Uncharacterized protein</fullName>
    </submittedName>
</protein>
<name>G2PGQ8_STRV4</name>
<gene>
    <name evidence="2" type="ORF">Strvi_9269</name>
</gene>
<dbReference type="KEGG" id="svl:Strvi_9269"/>
<feature type="region of interest" description="Disordered" evidence="1">
    <location>
        <begin position="66"/>
        <end position="151"/>
    </location>
</feature>
<proteinExistence type="predicted"/>
<organism evidence="2 3">
    <name type="scientific">Streptomyces violaceusniger (strain Tu 4113)</name>
    <dbReference type="NCBI Taxonomy" id="653045"/>
    <lineage>
        <taxon>Bacteria</taxon>
        <taxon>Bacillati</taxon>
        <taxon>Actinomycetota</taxon>
        <taxon>Actinomycetes</taxon>
        <taxon>Kitasatosporales</taxon>
        <taxon>Streptomycetaceae</taxon>
        <taxon>Streptomyces</taxon>
        <taxon>Streptomyces violaceusniger group</taxon>
    </lineage>
</organism>
<dbReference type="EMBL" id="CP002995">
    <property type="protein sequence ID" value="AEM88554.1"/>
    <property type="molecule type" value="Genomic_DNA"/>
</dbReference>
<dbReference type="HOGENOM" id="CLU_1304339_0_0_11"/>
<reference evidence="2" key="1">
    <citation type="submission" date="2011-08" db="EMBL/GenBank/DDBJ databases">
        <title>Complete sequence of plasmid 1 of Streptomyces violaceusniger Tu 4113.</title>
        <authorList>
            <consortium name="US DOE Joint Genome Institute"/>
            <person name="Lucas S."/>
            <person name="Han J."/>
            <person name="Lapidus A."/>
            <person name="Cheng J.-F."/>
            <person name="Goodwin L."/>
            <person name="Pitluck S."/>
            <person name="Peters L."/>
            <person name="Ivanova N."/>
            <person name="Daligault H."/>
            <person name="Detter J.C."/>
            <person name="Han C."/>
            <person name="Tapia R."/>
            <person name="Land M."/>
            <person name="Hauser L."/>
            <person name="Kyrpides N."/>
            <person name="Ivanova N."/>
            <person name="Pagani I."/>
            <person name="Hagen A."/>
            <person name="Katz L."/>
            <person name="Fiedler H.-P."/>
            <person name="Keasling J."/>
            <person name="Fortman J."/>
            <person name="Woyke T."/>
        </authorList>
    </citation>
    <scope>NUCLEOTIDE SEQUENCE [LARGE SCALE GENOMIC DNA]</scope>
    <source>
        <strain evidence="2">Tu 4113</strain>
        <plasmid evidence="2">pSTRVI01</plasmid>
    </source>
</reference>
<evidence type="ECO:0000313" key="3">
    <source>
        <dbReference type="Proteomes" id="UP000008703"/>
    </source>
</evidence>
<keyword evidence="3" id="KW-1185">Reference proteome</keyword>
<evidence type="ECO:0000313" key="2">
    <source>
        <dbReference type="EMBL" id="AEM88554.1"/>
    </source>
</evidence>
<evidence type="ECO:0000256" key="1">
    <source>
        <dbReference type="SAM" id="MobiDB-lite"/>
    </source>
</evidence>
<dbReference type="Proteomes" id="UP000008703">
    <property type="component" value="Plasmid pSTRVI01"/>
</dbReference>
<accession>G2PGQ8</accession>
<geneLocation type="plasmid" evidence="2 3">
    <name>pSTRVI01</name>
</geneLocation>